<gene>
    <name evidence="4" type="ORF">CEY15_15105</name>
</gene>
<dbReference type="Proteomes" id="UP000218810">
    <property type="component" value="Unassembled WGS sequence"/>
</dbReference>
<dbReference type="RefSeq" id="WP_095719133.1">
    <property type="nucleotide sequence ID" value="NZ_NTGA01000029.1"/>
</dbReference>
<dbReference type="InterPro" id="IPR006683">
    <property type="entry name" value="Thioestr_dom"/>
</dbReference>
<feature type="domain" description="Thioesterase" evidence="3">
    <location>
        <begin position="54"/>
        <end position="125"/>
    </location>
</feature>
<protein>
    <submittedName>
        <fullName evidence="4">DUF4442 domain-containing protein</fullName>
    </submittedName>
</protein>
<evidence type="ECO:0000313" key="4">
    <source>
        <dbReference type="EMBL" id="PAY22104.1"/>
    </source>
</evidence>
<name>A0A2A2WMC0_9ACTN</name>
<evidence type="ECO:0000313" key="5">
    <source>
        <dbReference type="Proteomes" id="UP000218810"/>
    </source>
</evidence>
<comment type="caution">
    <text evidence="4">The sequence shown here is derived from an EMBL/GenBank/DDBJ whole genome shotgun (WGS) entry which is preliminary data.</text>
</comment>
<dbReference type="Gene3D" id="3.10.129.10">
    <property type="entry name" value="Hotdog Thioesterase"/>
    <property type="match status" value="1"/>
</dbReference>
<evidence type="ECO:0000259" key="3">
    <source>
        <dbReference type="Pfam" id="PF03061"/>
    </source>
</evidence>
<dbReference type="SUPFAM" id="SSF54637">
    <property type="entry name" value="Thioesterase/thiol ester dehydrase-isomerase"/>
    <property type="match status" value="1"/>
</dbReference>
<organism evidence="4 5">
    <name type="scientific">Dietzia natronolimnaea</name>
    <dbReference type="NCBI Taxonomy" id="161920"/>
    <lineage>
        <taxon>Bacteria</taxon>
        <taxon>Bacillati</taxon>
        <taxon>Actinomycetota</taxon>
        <taxon>Actinomycetes</taxon>
        <taxon>Mycobacteriales</taxon>
        <taxon>Dietziaceae</taxon>
        <taxon>Dietzia</taxon>
    </lineage>
</organism>
<reference evidence="5" key="1">
    <citation type="submission" date="2017-09" db="EMBL/GenBank/DDBJ databases">
        <authorList>
            <person name="Zhang Y."/>
            <person name="Huang X."/>
            <person name="Liu J."/>
            <person name="Lu L."/>
            <person name="Peng K."/>
        </authorList>
    </citation>
    <scope>NUCLEOTIDE SEQUENCE [LARGE SCALE GENOMIC DNA]</scope>
    <source>
        <strain evidence="5">S-XJ-1</strain>
    </source>
</reference>
<evidence type="ECO:0000256" key="2">
    <source>
        <dbReference type="ARBA" id="ARBA00022801"/>
    </source>
</evidence>
<dbReference type="InterPro" id="IPR003736">
    <property type="entry name" value="PAAI_dom"/>
</dbReference>
<sequence length="151" mass="16279">MDASENIPAELADHVAASFSRQGLMRHLGARITELRRGFCQLRAPFSPDLTQQHGYFHAGVTSSLSDTAGGYAGLSTYTRADSILTVDFTVNLLAPAVGESLIAEATVIRSGRTLTVCRLEAFTLEAGRRVHVATGRQTLIRLADTPDHQV</sequence>
<dbReference type="GO" id="GO:0047617">
    <property type="term" value="F:fatty acyl-CoA hydrolase activity"/>
    <property type="evidence" value="ECO:0007669"/>
    <property type="project" value="InterPro"/>
</dbReference>
<dbReference type="EMBL" id="NTGA01000029">
    <property type="protein sequence ID" value="PAY22104.1"/>
    <property type="molecule type" value="Genomic_DNA"/>
</dbReference>
<dbReference type="Pfam" id="PF03061">
    <property type="entry name" value="4HBT"/>
    <property type="match status" value="1"/>
</dbReference>
<proteinExistence type="inferred from homology"/>
<comment type="similarity">
    <text evidence="1">Belongs to the thioesterase PaaI family.</text>
</comment>
<evidence type="ECO:0000256" key="1">
    <source>
        <dbReference type="ARBA" id="ARBA00008324"/>
    </source>
</evidence>
<dbReference type="OrthoDB" id="8525891at2"/>
<dbReference type="CDD" id="cd03443">
    <property type="entry name" value="PaaI_thioesterase"/>
    <property type="match status" value="1"/>
</dbReference>
<dbReference type="AlphaFoldDB" id="A0A2A2WMC0"/>
<dbReference type="InterPro" id="IPR029069">
    <property type="entry name" value="HotDog_dom_sf"/>
</dbReference>
<accession>A0A2A2WMC0</accession>
<dbReference type="InterPro" id="IPR039298">
    <property type="entry name" value="ACOT13"/>
</dbReference>
<dbReference type="NCBIfam" id="TIGR00369">
    <property type="entry name" value="unchar_dom_1"/>
    <property type="match status" value="1"/>
</dbReference>
<keyword evidence="5" id="KW-1185">Reference proteome</keyword>
<dbReference type="PANTHER" id="PTHR21660:SF1">
    <property type="entry name" value="ACYL-COENZYME A THIOESTERASE 13"/>
    <property type="match status" value="1"/>
</dbReference>
<dbReference type="PANTHER" id="PTHR21660">
    <property type="entry name" value="THIOESTERASE SUPERFAMILY MEMBER-RELATED"/>
    <property type="match status" value="1"/>
</dbReference>
<keyword evidence="2" id="KW-0378">Hydrolase</keyword>